<accession>A0A1W9KRM2</accession>
<sequence>MPWTELAPILANLNFLTKFNLQVFLAACNAFYFIEEMSAIQPSPVYAVIAPSDEVNPGEVMSGPRIYYRTLFESGNAGLALQRLKLEKLSIGNWFGKTAEEWFEDVVVGYVKSHCSTKDIAERARLLYQTQPSTMSRKSVGALKRGLRHEHNDFVQKYFQECFQTAKIPANLDRFKGLRKRVELKVKDILTSPAFRR</sequence>
<dbReference type="Proteomes" id="UP000192505">
    <property type="component" value="Unassembled WGS sequence"/>
</dbReference>
<proteinExistence type="predicted"/>
<reference evidence="1 2" key="1">
    <citation type="submission" date="2017-01" db="EMBL/GenBank/DDBJ databases">
        <title>Novel large sulfur bacteria in the metagenomes of groundwater-fed chemosynthetic microbial mats in the Lake Huron basin.</title>
        <authorList>
            <person name="Sharrar A.M."/>
            <person name="Flood B.E."/>
            <person name="Bailey J.V."/>
            <person name="Jones D.S."/>
            <person name="Biddanda B."/>
            <person name="Ruberg S.A."/>
            <person name="Marcus D.N."/>
            <person name="Dick G.J."/>
        </authorList>
    </citation>
    <scope>NUCLEOTIDE SEQUENCE [LARGE SCALE GENOMIC DNA]</scope>
    <source>
        <strain evidence="1">A7</strain>
    </source>
</reference>
<name>A0A1W9KRM2_9BURK</name>
<organism evidence="1 2">
    <name type="scientific">Rhodoferax ferrireducens</name>
    <dbReference type="NCBI Taxonomy" id="192843"/>
    <lineage>
        <taxon>Bacteria</taxon>
        <taxon>Pseudomonadati</taxon>
        <taxon>Pseudomonadota</taxon>
        <taxon>Betaproteobacteria</taxon>
        <taxon>Burkholderiales</taxon>
        <taxon>Comamonadaceae</taxon>
        <taxon>Rhodoferax</taxon>
    </lineage>
</organism>
<protein>
    <submittedName>
        <fullName evidence="1">Uncharacterized protein</fullName>
    </submittedName>
</protein>
<gene>
    <name evidence="1" type="ORF">BWK72_14675</name>
</gene>
<dbReference type="EMBL" id="MTEI01000011">
    <property type="protein sequence ID" value="OQW86987.1"/>
    <property type="molecule type" value="Genomic_DNA"/>
</dbReference>
<comment type="caution">
    <text evidence="1">The sequence shown here is derived from an EMBL/GenBank/DDBJ whole genome shotgun (WGS) entry which is preliminary data.</text>
</comment>
<dbReference type="AlphaFoldDB" id="A0A1W9KRM2"/>
<evidence type="ECO:0000313" key="1">
    <source>
        <dbReference type="EMBL" id="OQW86987.1"/>
    </source>
</evidence>
<evidence type="ECO:0000313" key="2">
    <source>
        <dbReference type="Proteomes" id="UP000192505"/>
    </source>
</evidence>